<name>A0A5D4SXG3_9BACI</name>
<reference evidence="1 2" key="1">
    <citation type="submission" date="2019-08" db="EMBL/GenBank/DDBJ databases">
        <title>Bacillus genomes from the desert of Cuatro Cienegas, Coahuila.</title>
        <authorList>
            <person name="Olmedo-Alvarez G."/>
        </authorList>
    </citation>
    <scope>NUCLEOTIDE SEQUENCE [LARGE SCALE GENOMIC DNA]</scope>
    <source>
        <strain evidence="1 2">CH28_1T</strain>
    </source>
</reference>
<dbReference type="OrthoDB" id="2601083at2"/>
<organism evidence="1 2">
    <name type="scientific">Sutcliffiella horikoshii</name>
    <dbReference type="NCBI Taxonomy" id="79883"/>
    <lineage>
        <taxon>Bacteria</taxon>
        <taxon>Bacillati</taxon>
        <taxon>Bacillota</taxon>
        <taxon>Bacilli</taxon>
        <taxon>Bacillales</taxon>
        <taxon>Bacillaceae</taxon>
        <taxon>Sutcliffiella</taxon>
    </lineage>
</organism>
<evidence type="ECO:0000313" key="1">
    <source>
        <dbReference type="EMBL" id="TYS68063.1"/>
    </source>
</evidence>
<gene>
    <name evidence="1" type="ORF">FZC76_09910</name>
</gene>
<dbReference type="Proteomes" id="UP000322524">
    <property type="component" value="Unassembled WGS sequence"/>
</dbReference>
<dbReference type="InterPro" id="IPR025855">
    <property type="entry name" value="Replic_Relax"/>
</dbReference>
<evidence type="ECO:0008006" key="3">
    <source>
        <dbReference type="Google" id="ProtNLM"/>
    </source>
</evidence>
<dbReference type="Pfam" id="PF13814">
    <property type="entry name" value="Replic_Relax"/>
    <property type="match status" value="1"/>
</dbReference>
<dbReference type="EMBL" id="VTEV01000004">
    <property type="protein sequence ID" value="TYS68063.1"/>
    <property type="molecule type" value="Genomic_DNA"/>
</dbReference>
<proteinExistence type="predicted"/>
<comment type="caution">
    <text evidence="1">The sequence shown here is derived from an EMBL/GenBank/DDBJ whole genome shotgun (WGS) entry which is preliminary data.</text>
</comment>
<protein>
    <recommendedName>
        <fullName evidence="3">Replication-relaxation</fullName>
    </recommendedName>
</protein>
<sequence>MMLSNMQKKMIREEQILLSLDKMEFATRSQLQELHGLSSKRNASRVLHNMKEYLHVKRMEENIYWLNSLGRKVIRSNKKEPKFTLQVPHAIMRNDIFIYYNQPDDWEVERHIDVEVTEIQNGIMFKKVKSVRPDARFTINGQWHFLEVDRTAKMKTNEDKIRLYHQILPNFTKSFHRPKIIFYTDIESRKEKLLQLGKGLDMEVLTKRDIY</sequence>
<dbReference type="AlphaFoldDB" id="A0A5D4SXG3"/>
<evidence type="ECO:0000313" key="2">
    <source>
        <dbReference type="Proteomes" id="UP000322524"/>
    </source>
</evidence>
<accession>A0A5D4SXG3</accession>